<dbReference type="PROSITE" id="PS50995">
    <property type="entry name" value="HTH_MARR_2"/>
    <property type="match status" value="1"/>
</dbReference>
<evidence type="ECO:0000256" key="3">
    <source>
        <dbReference type="ARBA" id="ARBA00023163"/>
    </source>
</evidence>
<keyword evidence="1" id="KW-0805">Transcription regulation</keyword>
<protein>
    <submittedName>
        <fullName evidence="5">MarR family transcriptional regulator</fullName>
    </submittedName>
</protein>
<name>A0ABT2TWC1_9FIRM</name>
<organism evidence="5 6">
    <name type="scientific">Blautia ammoniilytica</name>
    <dbReference type="NCBI Taxonomy" id="2981782"/>
    <lineage>
        <taxon>Bacteria</taxon>
        <taxon>Bacillati</taxon>
        <taxon>Bacillota</taxon>
        <taxon>Clostridia</taxon>
        <taxon>Lachnospirales</taxon>
        <taxon>Lachnospiraceae</taxon>
        <taxon>Blautia</taxon>
    </lineage>
</organism>
<keyword evidence="3" id="KW-0804">Transcription</keyword>
<dbReference type="Gene3D" id="1.10.10.10">
    <property type="entry name" value="Winged helix-like DNA-binding domain superfamily/Winged helix DNA-binding domain"/>
    <property type="match status" value="1"/>
</dbReference>
<dbReference type="PANTHER" id="PTHR42756:SF1">
    <property type="entry name" value="TRANSCRIPTIONAL REPRESSOR OF EMRAB OPERON"/>
    <property type="match status" value="1"/>
</dbReference>
<accession>A0ABT2TWC1</accession>
<dbReference type="InterPro" id="IPR036390">
    <property type="entry name" value="WH_DNA-bd_sf"/>
</dbReference>
<evidence type="ECO:0000259" key="4">
    <source>
        <dbReference type="PROSITE" id="PS50995"/>
    </source>
</evidence>
<gene>
    <name evidence="5" type="ORF">OCV61_14155</name>
</gene>
<reference evidence="5 6" key="1">
    <citation type="journal article" date="2021" name="ISME Commun">
        <title>Automated analysis of genomic sequences facilitates high-throughput and comprehensive description of bacteria.</title>
        <authorList>
            <person name="Hitch T.C.A."/>
        </authorList>
    </citation>
    <scope>NUCLEOTIDE SEQUENCE [LARGE SCALE GENOMIC DNA]</scope>
    <source>
        <strain evidence="5 6">Sanger_23</strain>
    </source>
</reference>
<dbReference type="InterPro" id="IPR000835">
    <property type="entry name" value="HTH_MarR-typ"/>
</dbReference>
<dbReference type="SUPFAM" id="SSF46785">
    <property type="entry name" value="Winged helix' DNA-binding domain"/>
    <property type="match status" value="1"/>
</dbReference>
<keyword evidence="2" id="KW-0238">DNA-binding</keyword>
<dbReference type="EMBL" id="JAOQJL010000033">
    <property type="protein sequence ID" value="MCU6766537.1"/>
    <property type="molecule type" value="Genomic_DNA"/>
</dbReference>
<dbReference type="Pfam" id="PF12802">
    <property type="entry name" value="MarR_2"/>
    <property type="match status" value="1"/>
</dbReference>
<dbReference type="RefSeq" id="WP_158422349.1">
    <property type="nucleotide sequence ID" value="NZ_JAOQJL010000033.1"/>
</dbReference>
<dbReference type="SMART" id="SM00347">
    <property type="entry name" value="HTH_MARR"/>
    <property type="match status" value="1"/>
</dbReference>
<dbReference type="PANTHER" id="PTHR42756">
    <property type="entry name" value="TRANSCRIPTIONAL REGULATOR, MARR"/>
    <property type="match status" value="1"/>
</dbReference>
<evidence type="ECO:0000256" key="1">
    <source>
        <dbReference type="ARBA" id="ARBA00023015"/>
    </source>
</evidence>
<keyword evidence="6" id="KW-1185">Reference proteome</keyword>
<comment type="caution">
    <text evidence="5">The sequence shown here is derived from an EMBL/GenBank/DDBJ whole genome shotgun (WGS) entry which is preliminary data.</text>
</comment>
<evidence type="ECO:0000313" key="5">
    <source>
        <dbReference type="EMBL" id="MCU6766537.1"/>
    </source>
</evidence>
<dbReference type="InterPro" id="IPR036388">
    <property type="entry name" value="WH-like_DNA-bd_sf"/>
</dbReference>
<proteinExistence type="predicted"/>
<evidence type="ECO:0000313" key="6">
    <source>
        <dbReference type="Proteomes" id="UP001652409"/>
    </source>
</evidence>
<dbReference type="Proteomes" id="UP001652409">
    <property type="component" value="Unassembled WGS sequence"/>
</dbReference>
<feature type="domain" description="HTH marR-type" evidence="4">
    <location>
        <begin position="1"/>
        <end position="147"/>
    </location>
</feature>
<sequence length="166" mass="19627">MEKELKNKERHIGYEVRTLDNMIGRRVNCWHSKMDEEVGITRMQAWIIGYVYEHSEKPVFQKDLEENFQIARSTATGILQLMEKKDLIVRKPYPGDARLKRLELTARAEKYQHGIMHNFDLLQIALKKDIPQEKLDTFFQVVDMIKNNIEKEDFHDKNIIEPGKGV</sequence>
<evidence type="ECO:0000256" key="2">
    <source>
        <dbReference type="ARBA" id="ARBA00023125"/>
    </source>
</evidence>